<feature type="region of interest" description="Disordered" evidence="1">
    <location>
        <begin position="37"/>
        <end position="75"/>
    </location>
</feature>
<accession>A0A4R8PQ57</accession>
<evidence type="ECO:0000313" key="3">
    <source>
        <dbReference type="Proteomes" id="UP000295083"/>
    </source>
</evidence>
<evidence type="ECO:0000256" key="1">
    <source>
        <dbReference type="SAM" id="MobiDB-lite"/>
    </source>
</evidence>
<reference evidence="2 3" key="1">
    <citation type="submission" date="2018-11" db="EMBL/GenBank/DDBJ databases">
        <title>Genome sequence and assembly of Colletotrichum spinosum.</title>
        <authorList>
            <person name="Gan P."/>
            <person name="Shirasu K."/>
        </authorList>
    </citation>
    <scope>NUCLEOTIDE SEQUENCE [LARGE SCALE GENOMIC DNA]</scope>
    <source>
        <strain evidence="2 3">CBS 515.97</strain>
    </source>
</reference>
<name>A0A4R8PQ57_9PEZI</name>
<dbReference type="Proteomes" id="UP000295083">
    <property type="component" value="Unassembled WGS sequence"/>
</dbReference>
<sequence length="75" mass="8733">MLIFLLHRLFQTLSFKKNTTLLKKHLAKETTPTMSCLGLNVTSPHQKQTRQRRVKGDVHQHQNQRLAKTMPEKIG</sequence>
<dbReference type="EMBL" id="QAPG01003791">
    <property type="protein sequence ID" value="TDZ27368.1"/>
    <property type="molecule type" value="Genomic_DNA"/>
</dbReference>
<comment type="caution">
    <text evidence="2">The sequence shown here is derived from an EMBL/GenBank/DDBJ whole genome shotgun (WGS) entry which is preliminary data.</text>
</comment>
<feature type="compositionally biased region" description="Polar residues" evidence="1">
    <location>
        <begin position="37"/>
        <end position="46"/>
    </location>
</feature>
<organism evidence="2 3">
    <name type="scientific">Colletotrichum spinosum</name>
    <dbReference type="NCBI Taxonomy" id="1347390"/>
    <lineage>
        <taxon>Eukaryota</taxon>
        <taxon>Fungi</taxon>
        <taxon>Dikarya</taxon>
        <taxon>Ascomycota</taxon>
        <taxon>Pezizomycotina</taxon>
        <taxon>Sordariomycetes</taxon>
        <taxon>Hypocreomycetidae</taxon>
        <taxon>Glomerellales</taxon>
        <taxon>Glomerellaceae</taxon>
        <taxon>Colletotrichum</taxon>
        <taxon>Colletotrichum orbiculare species complex</taxon>
    </lineage>
</organism>
<dbReference type="AlphaFoldDB" id="A0A4R8PQ57"/>
<keyword evidence="3" id="KW-1185">Reference proteome</keyword>
<proteinExistence type="predicted"/>
<gene>
    <name evidence="2" type="ORF">C8035_v010451</name>
</gene>
<protein>
    <submittedName>
        <fullName evidence="2">Uncharacterized protein</fullName>
    </submittedName>
</protein>
<evidence type="ECO:0000313" key="2">
    <source>
        <dbReference type="EMBL" id="TDZ27368.1"/>
    </source>
</evidence>